<feature type="transmembrane region" description="Helical" evidence="8">
    <location>
        <begin position="311"/>
        <end position="330"/>
    </location>
</feature>
<reference evidence="10 11" key="1">
    <citation type="submission" date="2016-10" db="EMBL/GenBank/DDBJ databases">
        <title>Search of new enzymes for the oxidation of sulfur compounds.</title>
        <authorList>
            <person name="Novo A."/>
            <person name="Moreira I.S."/>
            <person name="Castro P.M."/>
        </authorList>
    </citation>
    <scope>NUCLEOTIDE SEQUENCE [LARGE SCALE GENOMIC DNA]</scope>
    <source>
        <strain evidence="10 11">A9</strain>
    </source>
</reference>
<dbReference type="GO" id="GO:0016763">
    <property type="term" value="F:pentosyltransferase activity"/>
    <property type="evidence" value="ECO:0007669"/>
    <property type="project" value="TreeGrafter"/>
</dbReference>
<dbReference type="InterPro" id="IPR050297">
    <property type="entry name" value="LipidA_mod_glycosyltrf_83"/>
</dbReference>
<feature type="transmembrane region" description="Helical" evidence="8">
    <location>
        <begin position="86"/>
        <end position="105"/>
    </location>
</feature>
<dbReference type="RefSeq" id="WP_127648260.1">
    <property type="nucleotide sequence ID" value="NZ_MKWS01000003.1"/>
</dbReference>
<name>A0AA94ESN2_9PSED</name>
<evidence type="ECO:0000256" key="2">
    <source>
        <dbReference type="ARBA" id="ARBA00022475"/>
    </source>
</evidence>
<feature type="transmembrane region" description="Helical" evidence="8">
    <location>
        <begin position="284"/>
        <end position="304"/>
    </location>
</feature>
<evidence type="ECO:0000313" key="11">
    <source>
        <dbReference type="Proteomes" id="UP000288002"/>
    </source>
</evidence>
<evidence type="ECO:0000256" key="6">
    <source>
        <dbReference type="ARBA" id="ARBA00022989"/>
    </source>
</evidence>
<feature type="transmembrane region" description="Helical" evidence="8">
    <location>
        <begin position="249"/>
        <end position="272"/>
    </location>
</feature>
<dbReference type="GO" id="GO:0009103">
    <property type="term" value="P:lipopolysaccharide biosynthetic process"/>
    <property type="evidence" value="ECO:0007669"/>
    <property type="project" value="UniProtKB-ARBA"/>
</dbReference>
<dbReference type="EMBL" id="MKWS01000003">
    <property type="protein sequence ID" value="RVD78776.1"/>
    <property type="molecule type" value="Genomic_DNA"/>
</dbReference>
<comment type="subcellular location">
    <subcellularLocation>
        <location evidence="1">Cell membrane</location>
        <topology evidence="1">Multi-pass membrane protein</topology>
    </subcellularLocation>
</comment>
<keyword evidence="2" id="KW-1003">Cell membrane</keyword>
<dbReference type="Pfam" id="PF13231">
    <property type="entry name" value="PMT_2"/>
    <property type="match status" value="1"/>
</dbReference>
<evidence type="ECO:0000256" key="3">
    <source>
        <dbReference type="ARBA" id="ARBA00022676"/>
    </source>
</evidence>
<evidence type="ECO:0000256" key="8">
    <source>
        <dbReference type="SAM" id="Phobius"/>
    </source>
</evidence>
<keyword evidence="5 8" id="KW-0812">Transmembrane</keyword>
<feature type="transmembrane region" description="Helical" evidence="8">
    <location>
        <begin position="336"/>
        <end position="355"/>
    </location>
</feature>
<dbReference type="AlphaFoldDB" id="A0AA94ESN2"/>
<feature type="domain" description="Glycosyltransferase RgtA/B/C/D-like" evidence="9">
    <location>
        <begin position="65"/>
        <end position="219"/>
    </location>
</feature>
<proteinExistence type="predicted"/>
<organism evidence="10 11">
    <name type="scientific">Pseudomonas koreensis</name>
    <dbReference type="NCBI Taxonomy" id="198620"/>
    <lineage>
        <taxon>Bacteria</taxon>
        <taxon>Pseudomonadati</taxon>
        <taxon>Pseudomonadota</taxon>
        <taxon>Gammaproteobacteria</taxon>
        <taxon>Pseudomonadales</taxon>
        <taxon>Pseudomonadaceae</taxon>
        <taxon>Pseudomonas</taxon>
    </lineage>
</organism>
<accession>A0AA94ESN2</accession>
<dbReference type="PANTHER" id="PTHR33908:SF11">
    <property type="entry name" value="MEMBRANE PROTEIN"/>
    <property type="match status" value="1"/>
</dbReference>
<comment type="caution">
    <text evidence="10">The sequence shown here is derived from an EMBL/GenBank/DDBJ whole genome shotgun (WGS) entry which is preliminary data.</text>
</comment>
<evidence type="ECO:0000313" key="10">
    <source>
        <dbReference type="EMBL" id="RVD78776.1"/>
    </source>
</evidence>
<evidence type="ECO:0000256" key="5">
    <source>
        <dbReference type="ARBA" id="ARBA00022692"/>
    </source>
</evidence>
<dbReference type="GO" id="GO:0005886">
    <property type="term" value="C:plasma membrane"/>
    <property type="evidence" value="ECO:0007669"/>
    <property type="project" value="UniProtKB-SubCell"/>
</dbReference>
<evidence type="ECO:0000256" key="1">
    <source>
        <dbReference type="ARBA" id="ARBA00004651"/>
    </source>
</evidence>
<dbReference type="InterPro" id="IPR038731">
    <property type="entry name" value="RgtA/B/C-like"/>
</dbReference>
<keyword evidence="7 8" id="KW-0472">Membrane</keyword>
<feature type="transmembrane region" description="Helical" evidence="8">
    <location>
        <begin position="114"/>
        <end position="132"/>
    </location>
</feature>
<gene>
    <name evidence="10" type="ORF">A9HBioS_1279</name>
</gene>
<evidence type="ECO:0000256" key="4">
    <source>
        <dbReference type="ARBA" id="ARBA00022679"/>
    </source>
</evidence>
<feature type="transmembrane region" description="Helical" evidence="8">
    <location>
        <begin position="138"/>
        <end position="156"/>
    </location>
</feature>
<dbReference type="Proteomes" id="UP000288002">
    <property type="component" value="Unassembled WGS sequence"/>
</dbReference>
<dbReference type="PANTHER" id="PTHR33908">
    <property type="entry name" value="MANNOSYLTRANSFERASE YKCB-RELATED"/>
    <property type="match status" value="1"/>
</dbReference>
<sequence>MFSKRSKQLFNEYILLFLIVALGAVLRSYDVFGKSLWIDEVFSVNVSDPNNSLSEVFHLTVEDVHPPFYQILLWLVFHVFDYGERVGRVLSVVFSVALLPAIYCLGKKLFNNRVGTIAALLSAVNFVFIALARDTRSYSLLVLLVVISFLFFFRLVERKNAKAVLFYAFVASLLVNTHYFGFFPVMTQFVLLLYFSIRAGIDKRLLVAGGAAGMFVLFSLMPLLSYVLINLKRTDTWIQKPNEDFLIEVFVLLFGNLSVVMLCGMFMVLALAKLLVLPDRSDSLKVLLLWWFLGFTVAWLRSLFFTPILSFRNMIVFMPVVIVFVSFGFNLVRDDFVRWMLLVFVCVMSVSFYLMSPDYSKLRIEQDLRSPVKKIIEEARNIPVYGNSVYSDYLKILGSPVRVAPYEKLVAELKGHNTPHCFYILDIDQLRDYSDQLDVKVVEKVEYQKSSIALLRSNGAQGCESVALTDK</sequence>
<keyword evidence="6 8" id="KW-1133">Transmembrane helix</keyword>
<feature type="transmembrane region" description="Helical" evidence="8">
    <location>
        <begin position="12"/>
        <end position="29"/>
    </location>
</feature>
<feature type="transmembrane region" description="Helical" evidence="8">
    <location>
        <begin position="205"/>
        <end position="229"/>
    </location>
</feature>
<keyword evidence="3 10" id="KW-0328">Glycosyltransferase</keyword>
<evidence type="ECO:0000259" key="9">
    <source>
        <dbReference type="Pfam" id="PF13231"/>
    </source>
</evidence>
<protein>
    <submittedName>
        <fullName evidence="10">Dolichyl-phosphate-mannose-protein mannosyltransferase</fullName>
    </submittedName>
</protein>
<keyword evidence="4" id="KW-0808">Transferase</keyword>
<feature type="transmembrane region" description="Helical" evidence="8">
    <location>
        <begin position="163"/>
        <end position="185"/>
    </location>
</feature>
<evidence type="ECO:0000256" key="7">
    <source>
        <dbReference type="ARBA" id="ARBA00023136"/>
    </source>
</evidence>